<gene>
    <name evidence="2" type="ORF">ID47_09405</name>
</gene>
<dbReference type="HOGENOM" id="CLU_1335525_0_0_5"/>
<dbReference type="AlphaFoldDB" id="A0A077AZ34"/>
<name>A0A077AZ34_9PROT</name>
<keyword evidence="1" id="KW-0472">Membrane</keyword>
<dbReference type="eggNOG" id="ENOG503145K">
    <property type="taxonomic scope" value="Bacteria"/>
</dbReference>
<evidence type="ECO:0000256" key="1">
    <source>
        <dbReference type="SAM" id="Phobius"/>
    </source>
</evidence>
<protein>
    <submittedName>
        <fullName evidence="2">Uncharacterized protein</fullName>
    </submittedName>
</protein>
<dbReference type="EMBL" id="CP008941">
    <property type="protein sequence ID" value="AIK96903.1"/>
    <property type="molecule type" value="Genomic_DNA"/>
</dbReference>
<evidence type="ECO:0000313" key="3">
    <source>
        <dbReference type="Proteomes" id="UP000028926"/>
    </source>
</evidence>
<dbReference type="RefSeq" id="WP_038465710.1">
    <property type="nucleotide sequence ID" value="NZ_CP008941.1"/>
</dbReference>
<keyword evidence="1" id="KW-0812">Transmembrane</keyword>
<reference evidence="2 3" key="1">
    <citation type="submission" date="2014-07" db="EMBL/GenBank/DDBJ databases">
        <title>Comparative genomic insights into amoeba endosymbionts belonging to the families of Holosporaceae and Candidatus Midichloriaceae within Rickettsiales.</title>
        <authorList>
            <person name="Wang Z."/>
            <person name="Wu M."/>
        </authorList>
    </citation>
    <scope>NUCLEOTIDE SEQUENCE [LARGE SCALE GENOMIC DNA]</scope>
    <source>
        <strain evidence="2">PRA3</strain>
    </source>
</reference>
<feature type="transmembrane region" description="Helical" evidence="1">
    <location>
        <begin position="7"/>
        <end position="26"/>
    </location>
</feature>
<dbReference type="Proteomes" id="UP000028926">
    <property type="component" value="Chromosome"/>
</dbReference>
<sequence>MKIKNINVSFIIGSLTFYGLLTSVGWTHDQCGIKELHHHGRATVCLGYGPQLSKEQLAHFFDEHLEKNTKIMYFNAQENLNDNHLEVLSKSKQAATVIELDLMRTKVTYDGIASLWRSPILGSVRDDEAVYEKYYNLPVSVIKVEIGHTPALKSYKEFLRKGKKIFPLPLRKDFEITYRGYTGESSEAVEGFKEIVLLNHGKEIK</sequence>
<accession>A0A077AZ34</accession>
<proteinExistence type="predicted"/>
<evidence type="ECO:0000313" key="2">
    <source>
        <dbReference type="EMBL" id="AIK96903.1"/>
    </source>
</evidence>
<keyword evidence="3" id="KW-1185">Reference proteome</keyword>
<keyword evidence="1" id="KW-1133">Transmembrane helix</keyword>
<organism evidence="2 3">
    <name type="scientific">Candidatus Odyssella acanthamoebae</name>
    <dbReference type="NCBI Taxonomy" id="91604"/>
    <lineage>
        <taxon>Bacteria</taxon>
        <taxon>Pseudomonadati</taxon>
        <taxon>Pseudomonadota</taxon>
        <taxon>Alphaproteobacteria</taxon>
        <taxon>Holosporales</taxon>
        <taxon>Candidatus Paracaedibacteraceae</taxon>
        <taxon>Candidatus Odyssella</taxon>
    </lineage>
</organism>
<dbReference type="KEGG" id="paca:ID47_09405"/>